<feature type="transmembrane region" description="Helical" evidence="1">
    <location>
        <begin position="280"/>
        <end position="304"/>
    </location>
</feature>
<sequence>MLDMVFKGIRATHSAIGFPSGTFLSILVLGLAIRFALIPFFTYPYDIEHWAIIMQNSESGNALFGLTGYFYTPVWGYLLNLGSFFLNSFLTIGEYGSRFADLFGIEGLHNIFYTATTTSPAFNCAIKIPLVIVDVVVGYLLYRLIMHDTEDVRKATAGFGLWFLCPVVIYMSSVQATFDCICALVTILSLLLLRNDRCFLAGAMLALAALTKFFPAFLAILFCIYVIKVHENDGKKYVKLTEGVIGAAFMFALMVFPQVLDGTLANDFTFVSDRMSESSLLEWSSKTIEILALLFVMIYTAIRMYKGSGETVKQKLFFYSLAILAASVLMRIGPQYSITFLPLLAYFAVIGNRHYKIGFIVIGIIAMLAGFMNNSLSLLTTAVEYYGMWDVTSLINAMEMLDMALFDSTVQAQIISLLNIVQRVTIILLLLFMWEEDYDGKRFAKFRSVLVKVRTVLTRCNDEGA</sequence>
<proteinExistence type="predicted"/>
<dbReference type="Proteomes" id="UP000273278">
    <property type="component" value="Chromosome"/>
</dbReference>
<feature type="transmembrane region" description="Helical" evidence="1">
    <location>
        <begin position="316"/>
        <end position="334"/>
    </location>
</feature>
<feature type="transmembrane region" description="Helical" evidence="1">
    <location>
        <begin position="20"/>
        <end position="41"/>
    </location>
</feature>
<gene>
    <name evidence="2" type="ORF">BKD89_00440</name>
</gene>
<keyword evidence="1" id="KW-1133">Transmembrane helix</keyword>
<feature type="transmembrane region" description="Helical" evidence="1">
    <location>
        <begin position="163"/>
        <end position="193"/>
    </location>
</feature>
<evidence type="ECO:0000256" key="1">
    <source>
        <dbReference type="SAM" id="Phobius"/>
    </source>
</evidence>
<feature type="transmembrane region" description="Helical" evidence="1">
    <location>
        <begin position="199"/>
        <end position="227"/>
    </location>
</feature>
<reference evidence="2 3" key="1">
    <citation type="submission" date="2016-10" db="EMBL/GenBank/DDBJ databases">
        <title>Complete genome of the TMA-utilizing, human hosted archaeon Methanomethylophilus alvus Gen. nov, sp. nov., strain Mx-05, derived from a pure culture.</title>
        <authorList>
            <person name="Brugere J.-F."/>
            <person name="Ben Hania W."/>
            <person name="Chaudhary P.P."/>
            <person name="Gaci N."/>
            <person name="Borrel G."/>
            <person name="Cao Van Tuat L."/>
            <person name="Fardeau M.-L."/>
            <person name="Harris H.M.B."/>
            <person name="O'Toole P.W."/>
            <person name="Ollivier B."/>
        </authorList>
    </citation>
    <scope>NUCLEOTIDE SEQUENCE [LARGE SCALE GENOMIC DNA]</scope>
    <source>
        <strain evidence="2 3">Mx-05</strain>
    </source>
</reference>
<name>A0A3G3IEY6_9ARCH</name>
<evidence type="ECO:0000313" key="2">
    <source>
        <dbReference type="EMBL" id="AYQ54289.1"/>
    </source>
</evidence>
<feature type="transmembrane region" description="Helical" evidence="1">
    <location>
        <begin position="120"/>
        <end position="142"/>
    </location>
</feature>
<dbReference type="EMBL" id="CP017686">
    <property type="protein sequence ID" value="AYQ54289.1"/>
    <property type="molecule type" value="Genomic_DNA"/>
</dbReference>
<evidence type="ECO:0000313" key="3">
    <source>
        <dbReference type="Proteomes" id="UP000273278"/>
    </source>
</evidence>
<feature type="transmembrane region" description="Helical" evidence="1">
    <location>
        <begin position="239"/>
        <end position="260"/>
    </location>
</feature>
<protein>
    <recommendedName>
        <fullName evidence="4">Glycosyltransferase RgtA/B/C/D-like domain-containing protein</fullName>
    </recommendedName>
</protein>
<dbReference type="AlphaFoldDB" id="A0A3G3IEY6"/>
<feature type="transmembrane region" description="Helical" evidence="1">
    <location>
        <begin position="62"/>
        <end position="86"/>
    </location>
</feature>
<feature type="transmembrane region" description="Helical" evidence="1">
    <location>
        <begin position="354"/>
        <end position="373"/>
    </location>
</feature>
<dbReference type="GeneID" id="41320892"/>
<keyword evidence="1" id="KW-0812">Transmembrane</keyword>
<feature type="transmembrane region" description="Helical" evidence="1">
    <location>
        <begin position="412"/>
        <end position="434"/>
    </location>
</feature>
<organism evidence="2 3">
    <name type="scientific">Methanomethylophilus alvi</name>
    <dbReference type="NCBI Taxonomy" id="1291540"/>
    <lineage>
        <taxon>Archaea</taxon>
        <taxon>Methanobacteriati</taxon>
        <taxon>Thermoplasmatota</taxon>
        <taxon>Thermoplasmata</taxon>
        <taxon>Methanomassiliicoccales</taxon>
        <taxon>Methanomethylophilaceae</taxon>
        <taxon>Methanomethylophilus</taxon>
    </lineage>
</organism>
<dbReference type="RefSeq" id="WP_015503998.1">
    <property type="nucleotide sequence ID" value="NZ_CAYAVM010000023.1"/>
</dbReference>
<keyword evidence="1" id="KW-0472">Membrane</keyword>
<evidence type="ECO:0008006" key="4">
    <source>
        <dbReference type="Google" id="ProtNLM"/>
    </source>
</evidence>
<accession>A0A3G3IEY6</accession>